<reference evidence="1" key="1">
    <citation type="journal article" date="2017" name="Science">
        <title>Giant viruses with an expanded complement of translation system components.</title>
        <authorList>
            <person name="Schulz F."/>
            <person name="Yutin N."/>
            <person name="Ivanova N.N."/>
            <person name="Ortega D.R."/>
            <person name="Lee T.K."/>
            <person name="Vierheilig J."/>
            <person name="Daims H."/>
            <person name="Horn M."/>
            <person name="Wagner M."/>
            <person name="Jensen G.J."/>
            <person name="Kyrpides N.C."/>
            <person name="Koonin E.V."/>
            <person name="Woyke T."/>
        </authorList>
    </citation>
    <scope>NUCLEOTIDE SEQUENCE</scope>
    <source>
        <strain evidence="1">HKV1</strain>
    </source>
</reference>
<proteinExistence type="predicted"/>
<gene>
    <name evidence="1" type="ORF">Hokovirus_2_175</name>
</gene>
<accession>A0A1V0SGA1</accession>
<dbReference type="EMBL" id="KY684104">
    <property type="protein sequence ID" value="ARF10648.1"/>
    <property type="molecule type" value="Genomic_DNA"/>
</dbReference>
<evidence type="ECO:0000313" key="1">
    <source>
        <dbReference type="EMBL" id="ARF10648.1"/>
    </source>
</evidence>
<sequence>MNNLYFLHVDNTKFTLSLDFLQKYKNTLFYESFILHKNNNHIFCDSNNGYIVNISSKYIKLLLSLMRGEININDIKKCHANILQNILFKFKVIIQNNQENNNQENNKQENPLLDEEFSTDTEENILSNIISESSESSDSSESFILTEDFSDDEDCIFSKSSEKKPSVKNDNLINILIDNNDINNEDGSFINDENSYVNSYDNNYNNIIDHEEMFKLMTSHKLSDEYKLSKIFNSTVPVETETIKYIITPLKK</sequence>
<name>A0A1V0SGA1_9VIRU</name>
<evidence type="ECO:0008006" key="2">
    <source>
        <dbReference type="Google" id="ProtNLM"/>
    </source>
</evidence>
<dbReference type="InterPro" id="IPR011333">
    <property type="entry name" value="SKP1/BTB/POZ_sf"/>
</dbReference>
<dbReference type="SUPFAM" id="SSF54695">
    <property type="entry name" value="POZ domain"/>
    <property type="match status" value="1"/>
</dbReference>
<organism evidence="1">
    <name type="scientific">Hokovirus HKV1</name>
    <dbReference type="NCBI Taxonomy" id="1977638"/>
    <lineage>
        <taxon>Viruses</taxon>
        <taxon>Varidnaviria</taxon>
        <taxon>Bamfordvirae</taxon>
        <taxon>Nucleocytoviricota</taxon>
        <taxon>Megaviricetes</taxon>
        <taxon>Imitervirales</taxon>
        <taxon>Mimiviridae</taxon>
        <taxon>Klosneuvirinae</taxon>
        <taxon>Hokovirus</taxon>
    </lineage>
</organism>
<protein>
    <recommendedName>
        <fullName evidence="2">BTB domain-containing protein</fullName>
    </recommendedName>
</protein>